<name>A0A0F9X0N3_9ZZZZ</name>
<dbReference type="Gene3D" id="1.20.120.680">
    <property type="entry name" value="Formiminotetrahydrofolate cyclodeaminase monomer, up-and-down helical bundle"/>
    <property type="match status" value="1"/>
</dbReference>
<dbReference type="GO" id="GO:0003824">
    <property type="term" value="F:catalytic activity"/>
    <property type="evidence" value="ECO:0007669"/>
    <property type="project" value="InterPro"/>
</dbReference>
<protein>
    <recommendedName>
        <fullName evidence="1">Cyclodeaminase/cyclohydrolase domain-containing protein</fullName>
    </recommendedName>
</protein>
<proteinExistence type="predicted"/>
<dbReference type="EMBL" id="LAZR01000165">
    <property type="protein sequence ID" value="KKN84933.1"/>
    <property type="molecule type" value="Genomic_DNA"/>
</dbReference>
<gene>
    <name evidence="2" type="ORF">LCGC14_0284580</name>
</gene>
<dbReference type="InterPro" id="IPR036178">
    <property type="entry name" value="Formintransfe-cycloase-like_sf"/>
</dbReference>
<dbReference type="InterPro" id="IPR007044">
    <property type="entry name" value="Cyclodeamin/CycHdrlase"/>
</dbReference>
<accession>A0A0F9X0N3</accession>
<dbReference type="AlphaFoldDB" id="A0A0F9X0N3"/>
<organism evidence="2">
    <name type="scientific">marine sediment metagenome</name>
    <dbReference type="NCBI Taxonomy" id="412755"/>
    <lineage>
        <taxon>unclassified sequences</taxon>
        <taxon>metagenomes</taxon>
        <taxon>ecological metagenomes</taxon>
    </lineage>
</organism>
<reference evidence="2" key="1">
    <citation type="journal article" date="2015" name="Nature">
        <title>Complex archaea that bridge the gap between prokaryotes and eukaryotes.</title>
        <authorList>
            <person name="Spang A."/>
            <person name="Saw J.H."/>
            <person name="Jorgensen S.L."/>
            <person name="Zaremba-Niedzwiedzka K."/>
            <person name="Martijn J."/>
            <person name="Lind A.E."/>
            <person name="van Eijk R."/>
            <person name="Schleper C."/>
            <person name="Guy L."/>
            <person name="Ettema T.J."/>
        </authorList>
    </citation>
    <scope>NUCLEOTIDE SEQUENCE</scope>
</reference>
<sequence>MSETKDFMAMPVSEFVACTAAKTATPGGGSIAGVAGALGTALGEMALNFTRGKKKFADHEAFYTRLGERLERARGMFQDLVADDVQAYQLYQQATRQDDGPEKDEAVQLATAAAIHVPRETAKLALAIMDDMKALADKCNPYLITDLLAAGALLAATVRLSDYNVRVNVPNLTDKAAAADIKQGSADDLARAIALLDEIEALGAVHLP</sequence>
<comment type="caution">
    <text evidence="2">The sequence shown here is derived from an EMBL/GenBank/DDBJ whole genome shotgun (WGS) entry which is preliminary data.</text>
</comment>
<evidence type="ECO:0000259" key="1">
    <source>
        <dbReference type="Pfam" id="PF04961"/>
    </source>
</evidence>
<dbReference type="Pfam" id="PF04961">
    <property type="entry name" value="FTCD_C"/>
    <property type="match status" value="1"/>
</dbReference>
<dbReference type="SUPFAM" id="SSF101262">
    <property type="entry name" value="Methenyltetrahydrofolate cyclohydrolase-like"/>
    <property type="match status" value="1"/>
</dbReference>
<evidence type="ECO:0000313" key="2">
    <source>
        <dbReference type="EMBL" id="KKN84933.1"/>
    </source>
</evidence>
<feature type="domain" description="Cyclodeaminase/cyclohydrolase" evidence="1">
    <location>
        <begin position="12"/>
        <end position="183"/>
    </location>
</feature>